<evidence type="ECO:0000256" key="9">
    <source>
        <dbReference type="ARBA" id="ARBA00047883"/>
    </source>
</evidence>
<dbReference type="Gene3D" id="3.20.20.70">
    <property type="entry name" value="Aldolase class I"/>
    <property type="match status" value="1"/>
</dbReference>
<feature type="domain" description="Thiamine phosphate synthase/TenI" evidence="11">
    <location>
        <begin position="9"/>
        <end position="194"/>
    </location>
</feature>
<dbReference type="EC" id="2.5.1.3" evidence="10"/>
<dbReference type="InterPro" id="IPR013785">
    <property type="entry name" value="Aldolase_TIM"/>
</dbReference>
<name>A0A4Q7ZLY9_9ACTN</name>
<evidence type="ECO:0000256" key="6">
    <source>
        <dbReference type="ARBA" id="ARBA00022977"/>
    </source>
</evidence>
<comment type="catalytic activity">
    <reaction evidence="8 10">
        <text>2-(2-carboxy-4-methylthiazol-5-yl)ethyl phosphate + 4-amino-2-methyl-5-(diphosphooxymethyl)pyrimidine + 2 H(+) = thiamine phosphate + CO2 + diphosphate</text>
        <dbReference type="Rhea" id="RHEA:47848"/>
        <dbReference type="ChEBI" id="CHEBI:15378"/>
        <dbReference type="ChEBI" id="CHEBI:16526"/>
        <dbReference type="ChEBI" id="CHEBI:33019"/>
        <dbReference type="ChEBI" id="CHEBI:37575"/>
        <dbReference type="ChEBI" id="CHEBI:57841"/>
        <dbReference type="ChEBI" id="CHEBI:62890"/>
        <dbReference type="EC" id="2.5.1.3"/>
    </reaction>
</comment>
<dbReference type="Pfam" id="PF02581">
    <property type="entry name" value="TMP-TENI"/>
    <property type="match status" value="1"/>
</dbReference>
<keyword evidence="5 10" id="KW-0460">Magnesium</keyword>
<dbReference type="UniPathway" id="UPA00060">
    <property type="reaction ID" value="UER00141"/>
</dbReference>
<keyword evidence="6 10" id="KW-0784">Thiamine biosynthesis</keyword>
<feature type="binding site" evidence="10">
    <location>
        <position position="75"/>
    </location>
    <ligand>
        <name>Mg(2+)</name>
        <dbReference type="ChEBI" id="CHEBI:18420"/>
    </ligand>
</feature>
<evidence type="ECO:0000256" key="2">
    <source>
        <dbReference type="ARBA" id="ARBA00005165"/>
    </source>
</evidence>
<feature type="binding site" evidence="10">
    <location>
        <position position="171"/>
    </location>
    <ligand>
        <name>2-[(2R,5Z)-2-carboxy-4-methylthiazol-5(2H)-ylidene]ethyl phosphate</name>
        <dbReference type="ChEBI" id="CHEBI:62899"/>
    </ligand>
</feature>
<evidence type="ECO:0000256" key="5">
    <source>
        <dbReference type="ARBA" id="ARBA00022842"/>
    </source>
</evidence>
<comment type="caution">
    <text evidence="12">The sequence shown here is derived from an EMBL/GenBank/DDBJ whole genome shotgun (WGS) entry which is preliminary data.</text>
</comment>
<keyword evidence="3 10" id="KW-0808">Transferase</keyword>
<evidence type="ECO:0000313" key="12">
    <source>
        <dbReference type="EMBL" id="RZU51977.1"/>
    </source>
</evidence>
<dbReference type="Proteomes" id="UP000292564">
    <property type="component" value="Unassembled WGS sequence"/>
</dbReference>
<protein>
    <recommendedName>
        <fullName evidence="10">Thiamine-phosphate synthase</fullName>
        <shortName evidence="10">TP synthase</shortName>
        <shortName evidence="10">TPS</shortName>
        <ecNumber evidence="10">2.5.1.3</ecNumber>
    </recommendedName>
    <alternativeName>
        <fullName evidence="10">Thiamine-phosphate pyrophosphorylase</fullName>
        <shortName evidence="10">TMP pyrophosphorylase</shortName>
        <shortName evidence="10">TMP-PPase</shortName>
    </alternativeName>
</protein>
<feature type="binding site" evidence="10">
    <location>
        <begin position="41"/>
        <end position="45"/>
    </location>
    <ligand>
        <name>4-amino-2-methyl-5-(diphosphooxymethyl)pyrimidine</name>
        <dbReference type="ChEBI" id="CHEBI:57841"/>
    </ligand>
</feature>
<reference evidence="12 13" key="1">
    <citation type="submission" date="2019-02" db="EMBL/GenBank/DDBJ databases">
        <title>Sequencing the genomes of 1000 actinobacteria strains.</title>
        <authorList>
            <person name="Klenk H.-P."/>
        </authorList>
    </citation>
    <scope>NUCLEOTIDE SEQUENCE [LARGE SCALE GENOMIC DNA]</scope>
    <source>
        <strain evidence="12 13">DSM 45162</strain>
    </source>
</reference>
<keyword evidence="4 10" id="KW-0479">Metal-binding</keyword>
<dbReference type="EMBL" id="SHKY01000001">
    <property type="protein sequence ID" value="RZU51977.1"/>
    <property type="molecule type" value="Genomic_DNA"/>
</dbReference>
<feature type="binding site" evidence="10">
    <location>
        <position position="74"/>
    </location>
    <ligand>
        <name>4-amino-2-methyl-5-(diphosphooxymethyl)pyrimidine</name>
        <dbReference type="ChEBI" id="CHEBI:57841"/>
    </ligand>
</feature>
<dbReference type="InterPro" id="IPR022998">
    <property type="entry name" value="ThiamineP_synth_TenI"/>
</dbReference>
<gene>
    <name evidence="10" type="primary">thiE</name>
    <name evidence="12" type="ORF">EV385_3817</name>
</gene>
<comment type="cofactor">
    <cofactor evidence="10">
        <name>Mg(2+)</name>
        <dbReference type="ChEBI" id="CHEBI:18420"/>
    </cofactor>
    <text evidence="10">Binds 1 Mg(2+) ion per subunit.</text>
</comment>
<dbReference type="InterPro" id="IPR034291">
    <property type="entry name" value="TMP_synthase"/>
</dbReference>
<sequence>MGSAFPRLHVITDARPGRDALGVVAAAVAAATGTPDTLAVQVRVEDDVTDRAAYEFGLAVARICRPAGVMVLVNDRLDVAVAVDADGAHVGADDLPVAAARGVLGPAAVLGATCREPVSARAAVAAGATYLGVGPAFQTSTKAGLPAPLGAPGIGAVAGAVESTPVIAIGGVDVDAVGELRAAGAYGVAVVGALAHSANPQAATSALLKALA</sequence>
<feature type="binding site" evidence="10">
    <location>
        <position position="94"/>
    </location>
    <ligand>
        <name>Mg(2+)</name>
        <dbReference type="ChEBI" id="CHEBI:18420"/>
    </ligand>
</feature>
<comment type="function">
    <text evidence="1 10">Condenses 4-methyl-5-(beta-hydroxyethyl)thiazole monophosphate (THZ-P) and 2-methyl-4-amino-5-hydroxymethyl pyrimidine pyrophosphate (HMP-PP) to form thiamine monophosphate (TMP).</text>
</comment>
<dbReference type="SUPFAM" id="SSF51391">
    <property type="entry name" value="Thiamin phosphate synthase"/>
    <property type="match status" value="1"/>
</dbReference>
<evidence type="ECO:0000256" key="1">
    <source>
        <dbReference type="ARBA" id="ARBA00003814"/>
    </source>
</evidence>
<dbReference type="GO" id="GO:0005737">
    <property type="term" value="C:cytoplasm"/>
    <property type="evidence" value="ECO:0007669"/>
    <property type="project" value="TreeGrafter"/>
</dbReference>
<proteinExistence type="inferred from homology"/>
<dbReference type="GO" id="GO:0009229">
    <property type="term" value="P:thiamine diphosphate biosynthetic process"/>
    <property type="evidence" value="ECO:0007669"/>
    <property type="project" value="UniProtKB-UniRule"/>
</dbReference>
<dbReference type="GO" id="GO:0000287">
    <property type="term" value="F:magnesium ion binding"/>
    <property type="evidence" value="ECO:0007669"/>
    <property type="project" value="UniProtKB-UniRule"/>
</dbReference>
<dbReference type="PANTHER" id="PTHR20857:SF15">
    <property type="entry name" value="THIAMINE-PHOSPHATE SYNTHASE"/>
    <property type="match status" value="1"/>
</dbReference>
<evidence type="ECO:0000259" key="11">
    <source>
        <dbReference type="Pfam" id="PF02581"/>
    </source>
</evidence>
<evidence type="ECO:0000313" key="13">
    <source>
        <dbReference type="Proteomes" id="UP000292564"/>
    </source>
</evidence>
<dbReference type="CDD" id="cd00564">
    <property type="entry name" value="TMP_TenI"/>
    <property type="match status" value="1"/>
</dbReference>
<dbReference type="GO" id="GO:0004789">
    <property type="term" value="F:thiamine-phosphate diphosphorylase activity"/>
    <property type="evidence" value="ECO:0007669"/>
    <property type="project" value="UniProtKB-UniRule"/>
</dbReference>
<evidence type="ECO:0000256" key="8">
    <source>
        <dbReference type="ARBA" id="ARBA00047851"/>
    </source>
</evidence>
<feature type="binding site" evidence="10">
    <location>
        <position position="142"/>
    </location>
    <ligand>
        <name>4-amino-2-methyl-5-(diphosphooxymethyl)pyrimidine</name>
        <dbReference type="ChEBI" id="CHEBI:57841"/>
    </ligand>
</feature>
<comment type="caution">
    <text evidence="10">Lacks conserved residue(s) required for the propagation of feature annotation.</text>
</comment>
<dbReference type="InterPro" id="IPR036206">
    <property type="entry name" value="ThiamineP_synth_sf"/>
</dbReference>
<comment type="catalytic activity">
    <reaction evidence="7 10">
        <text>4-methyl-5-(2-phosphooxyethyl)-thiazole + 4-amino-2-methyl-5-(diphosphooxymethyl)pyrimidine + H(+) = thiamine phosphate + diphosphate</text>
        <dbReference type="Rhea" id="RHEA:22328"/>
        <dbReference type="ChEBI" id="CHEBI:15378"/>
        <dbReference type="ChEBI" id="CHEBI:33019"/>
        <dbReference type="ChEBI" id="CHEBI:37575"/>
        <dbReference type="ChEBI" id="CHEBI:57841"/>
        <dbReference type="ChEBI" id="CHEBI:58296"/>
        <dbReference type="EC" id="2.5.1.3"/>
    </reaction>
</comment>
<feature type="binding site" evidence="10">
    <location>
        <position position="113"/>
    </location>
    <ligand>
        <name>4-amino-2-methyl-5-(diphosphooxymethyl)pyrimidine</name>
        <dbReference type="ChEBI" id="CHEBI:57841"/>
    </ligand>
</feature>
<keyword evidence="13" id="KW-1185">Reference proteome</keyword>
<evidence type="ECO:0000256" key="4">
    <source>
        <dbReference type="ARBA" id="ARBA00022723"/>
    </source>
</evidence>
<comment type="catalytic activity">
    <reaction evidence="9 10">
        <text>2-[(2R,5Z)-2-carboxy-4-methylthiazol-5(2H)-ylidene]ethyl phosphate + 4-amino-2-methyl-5-(diphosphooxymethyl)pyrimidine + 2 H(+) = thiamine phosphate + CO2 + diphosphate</text>
        <dbReference type="Rhea" id="RHEA:47844"/>
        <dbReference type="ChEBI" id="CHEBI:15378"/>
        <dbReference type="ChEBI" id="CHEBI:16526"/>
        <dbReference type="ChEBI" id="CHEBI:33019"/>
        <dbReference type="ChEBI" id="CHEBI:37575"/>
        <dbReference type="ChEBI" id="CHEBI:57841"/>
        <dbReference type="ChEBI" id="CHEBI:62899"/>
        <dbReference type="EC" id="2.5.1.3"/>
    </reaction>
</comment>
<organism evidence="12 13">
    <name type="scientific">Krasilnikovia cinnamomea</name>
    <dbReference type="NCBI Taxonomy" id="349313"/>
    <lineage>
        <taxon>Bacteria</taxon>
        <taxon>Bacillati</taxon>
        <taxon>Actinomycetota</taxon>
        <taxon>Actinomycetes</taxon>
        <taxon>Micromonosporales</taxon>
        <taxon>Micromonosporaceae</taxon>
        <taxon>Krasilnikovia</taxon>
    </lineage>
</organism>
<accession>A0A4Q7ZLY9</accession>
<evidence type="ECO:0000256" key="10">
    <source>
        <dbReference type="HAMAP-Rule" id="MF_00097"/>
    </source>
</evidence>
<dbReference type="OrthoDB" id="3243336at2"/>
<dbReference type="HAMAP" id="MF_00097">
    <property type="entry name" value="TMP_synthase"/>
    <property type="match status" value="1"/>
</dbReference>
<dbReference type="GO" id="GO:0009228">
    <property type="term" value="P:thiamine biosynthetic process"/>
    <property type="evidence" value="ECO:0007669"/>
    <property type="project" value="UniProtKB-KW"/>
</dbReference>
<dbReference type="AlphaFoldDB" id="A0A4Q7ZLY9"/>
<comment type="similarity">
    <text evidence="10">Belongs to the thiamine-phosphate synthase family.</text>
</comment>
<comment type="pathway">
    <text evidence="2 10">Cofactor biosynthesis; thiamine diphosphate biosynthesis; thiamine phosphate from 4-amino-2-methyl-5-diphosphomethylpyrimidine and 4-methyl-5-(2-phosphoethyl)-thiazole: step 1/1.</text>
</comment>
<evidence type="ECO:0000256" key="7">
    <source>
        <dbReference type="ARBA" id="ARBA00047334"/>
    </source>
</evidence>
<dbReference type="PANTHER" id="PTHR20857">
    <property type="entry name" value="THIAMINE-PHOSPHATE PYROPHOSPHORYLASE"/>
    <property type="match status" value="1"/>
</dbReference>
<evidence type="ECO:0000256" key="3">
    <source>
        <dbReference type="ARBA" id="ARBA00022679"/>
    </source>
</evidence>
<feature type="binding site" evidence="10">
    <location>
        <begin position="139"/>
        <end position="141"/>
    </location>
    <ligand>
        <name>2-[(2R,5Z)-2-carboxy-4-methylthiazol-5(2H)-ylidene]ethyl phosphate</name>
        <dbReference type="ChEBI" id="CHEBI:62899"/>
    </ligand>
</feature>